<dbReference type="AlphaFoldDB" id="A0A840DLL4"/>
<evidence type="ECO:0000313" key="18">
    <source>
        <dbReference type="Proteomes" id="UP000571183"/>
    </source>
</evidence>
<evidence type="ECO:0000256" key="9">
    <source>
        <dbReference type="ARBA" id="ARBA00022898"/>
    </source>
</evidence>
<evidence type="ECO:0000256" key="6">
    <source>
        <dbReference type="ARBA" id="ARBA00012912"/>
    </source>
</evidence>
<reference evidence="17 18" key="1">
    <citation type="submission" date="2020-08" db="EMBL/GenBank/DDBJ databases">
        <title>Sequencing the genomes of 1000 actinobacteria strains.</title>
        <authorList>
            <person name="Klenk H.-P."/>
        </authorList>
    </citation>
    <scope>NUCLEOTIDE SEQUENCE [LARGE SCALE GENOMIC DNA]</scope>
    <source>
        <strain evidence="17 18">DSM 27064</strain>
    </source>
</reference>
<evidence type="ECO:0000256" key="1">
    <source>
        <dbReference type="ARBA" id="ARBA00001750"/>
    </source>
</evidence>
<dbReference type="PROSITE" id="PS00600">
    <property type="entry name" value="AA_TRANSFER_CLASS_3"/>
    <property type="match status" value="1"/>
</dbReference>
<evidence type="ECO:0000256" key="15">
    <source>
        <dbReference type="ARBA" id="ARBA00050054"/>
    </source>
</evidence>
<dbReference type="Gene3D" id="3.40.640.10">
    <property type="entry name" value="Type I PLP-dependent aspartate aminotransferase-like (Major domain)"/>
    <property type="match status" value="1"/>
</dbReference>
<comment type="similarity">
    <text evidence="4 16">Belongs to the class-III pyridoxal-phosphate-dependent aminotransferase family.</text>
</comment>
<protein>
    <recommendedName>
        <fullName evidence="12">(S)-3-amino-2-methylpropionate transaminase</fullName>
        <ecNumber evidence="6">2.6.1.19</ecNumber>
        <ecNumber evidence="5">2.6.1.22</ecNumber>
    </recommendedName>
    <alternativeName>
        <fullName evidence="13">GABA aminotransferase</fullName>
    </alternativeName>
    <alternativeName>
        <fullName evidence="11">Gamma-amino-N-butyrate transaminase</fullName>
    </alternativeName>
    <alternativeName>
        <fullName evidence="15">Glutamate:succinic semialdehyde transaminase</fullName>
    </alternativeName>
    <alternativeName>
        <fullName evidence="10">L-AIBAT</fullName>
    </alternativeName>
</protein>
<comment type="cofactor">
    <cofactor evidence="2">
        <name>pyridoxal 5'-phosphate</name>
        <dbReference type="ChEBI" id="CHEBI:597326"/>
    </cofactor>
</comment>
<evidence type="ECO:0000256" key="8">
    <source>
        <dbReference type="ARBA" id="ARBA00022679"/>
    </source>
</evidence>
<keyword evidence="7 17" id="KW-0032">Aminotransferase</keyword>
<gene>
    <name evidence="17" type="ORF">F5897_000161</name>
</gene>
<dbReference type="PIRSF" id="PIRSF000521">
    <property type="entry name" value="Transaminase_4ab_Lys_Orn"/>
    <property type="match status" value="1"/>
</dbReference>
<sequence length="444" mass="46728">MNEKVAVAQERRVVTAIPGPKSQALMERRAAALSTGIGCALPAFIERAEGAILVDVDGNHIVDMGSGIGVTTIGHSNPEVVAAAKAQLDKFTHTLITVSPYESYVAVCEQLAKYAPISGPVKSLLINSGAEAVENAVKIARKYTGRNAVAVLDCAYHGRTSLTSTMTHKAVPYSQGFGPRATDIFRVPNSYPLHDGLSGEEAAKRTIKYIEKTITASDLACFIAEPIQGEGGFVVPAEGYLPTIAEWCRENGVVFIADEVQSGIARTGTVYASEQLGLEPDIILTAKGIAGGMPISAVTGRAEIMDCTGPGTLGGTFAGNPVSCAAAEAVFEQIATGKPMEEAKRIEQNFGAGLRKLQQKYPVIAEVRGLGAMLAVELLDPETKEPRKDIVDAVIKYAGEHGVLLLNAGLDYNVLRFLPSLAFTDELIADVLGVLDEAFAAAGA</sequence>
<evidence type="ECO:0000256" key="13">
    <source>
        <dbReference type="ARBA" id="ARBA00031787"/>
    </source>
</evidence>
<proteinExistence type="inferred from homology"/>
<comment type="catalytic activity">
    <reaction evidence="1">
        <text>(S)-3-amino-2-methylpropanoate + 2-oxoglutarate = 2-methyl-3-oxopropanoate + L-glutamate</text>
        <dbReference type="Rhea" id="RHEA:13993"/>
        <dbReference type="ChEBI" id="CHEBI:16810"/>
        <dbReference type="ChEBI" id="CHEBI:29985"/>
        <dbReference type="ChEBI" id="CHEBI:57700"/>
        <dbReference type="ChEBI" id="CHEBI:58655"/>
        <dbReference type="EC" id="2.6.1.22"/>
    </reaction>
</comment>
<dbReference type="Proteomes" id="UP000571183">
    <property type="component" value="Unassembled WGS sequence"/>
</dbReference>
<dbReference type="RefSeq" id="WP_124824395.1">
    <property type="nucleotide sequence ID" value="NZ_JACIFD010000002.1"/>
</dbReference>
<dbReference type="InterPro" id="IPR015422">
    <property type="entry name" value="PyrdxlP-dep_Trfase_small"/>
</dbReference>
<evidence type="ECO:0000256" key="11">
    <source>
        <dbReference type="ARBA" id="ARBA00030204"/>
    </source>
</evidence>
<dbReference type="Pfam" id="PF00202">
    <property type="entry name" value="Aminotran_3"/>
    <property type="match status" value="1"/>
</dbReference>
<evidence type="ECO:0000256" key="16">
    <source>
        <dbReference type="RuleBase" id="RU003560"/>
    </source>
</evidence>
<dbReference type="CDD" id="cd00610">
    <property type="entry name" value="OAT_like"/>
    <property type="match status" value="1"/>
</dbReference>
<evidence type="ECO:0000256" key="7">
    <source>
        <dbReference type="ARBA" id="ARBA00022576"/>
    </source>
</evidence>
<evidence type="ECO:0000256" key="5">
    <source>
        <dbReference type="ARBA" id="ARBA00012876"/>
    </source>
</evidence>
<dbReference type="EMBL" id="JACIFD010000002">
    <property type="protein sequence ID" value="MBB4070877.1"/>
    <property type="molecule type" value="Genomic_DNA"/>
</dbReference>
<comment type="catalytic activity">
    <reaction evidence="14">
        <text>4-aminobutanoate + 2-oxoglutarate = succinate semialdehyde + L-glutamate</text>
        <dbReference type="Rhea" id="RHEA:23352"/>
        <dbReference type="ChEBI" id="CHEBI:16810"/>
        <dbReference type="ChEBI" id="CHEBI:29985"/>
        <dbReference type="ChEBI" id="CHEBI:57706"/>
        <dbReference type="ChEBI" id="CHEBI:59888"/>
        <dbReference type="EC" id="2.6.1.19"/>
    </reaction>
</comment>
<keyword evidence="8 17" id="KW-0808">Transferase</keyword>
<dbReference type="GO" id="GO:0034386">
    <property type="term" value="F:4-aminobutyrate:2-oxoglutarate transaminase activity"/>
    <property type="evidence" value="ECO:0007669"/>
    <property type="project" value="UniProtKB-EC"/>
</dbReference>
<dbReference type="InterPro" id="IPR005814">
    <property type="entry name" value="Aminotrans_3"/>
</dbReference>
<keyword evidence="9 16" id="KW-0663">Pyridoxal phosphate</keyword>
<dbReference type="GO" id="GO:0009448">
    <property type="term" value="P:gamma-aminobutyric acid metabolic process"/>
    <property type="evidence" value="ECO:0007669"/>
    <property type="project" value="InterPro"/>
</dbReference>
<dbReference type="InterPro" id="IPR015421">
    <property type="entry name" value="PyrdxlP-dep_Trfase_major"/>
</dbReference>
<evidence type="ECO:0000256" key="12">
    <source>
        <dbReference type="ARBA" id="ARBA00030857"/>
    </source>
</evidence>
<evidence type="ECO:0000256" key="14">
    <source>
        <dbReference type="ARBA" id="ARBA00048021"/>
    </source>
</evidence>
<dbReference type="InterPro" id="IPR050103">
    <property type="entry name" value="Class-III_PLP-dep_AT"/>
</dbReference>
<evidence type="ECO:0000256" key="4">
    <source>
        <dbReference type="ARBA" id="ARBA00008954"/>
    </source>
</evidence>
<accession>A0A840DLL4</accession>
<dbReference type="FunFam" id="3.40.640.10:FF:000013">
    <property type="entry name" value="4-aminobutyrate aminotransferase"/>
    <property type="match status" value="1"/>
</dbReference>
<comment type="pathway">
    <text evidence="3">Amino-acid degradation; 4-aminobutanoate degradation.</text>
</comment>
<evidence type="ECO:0000256" key="2">
    <source>
        <dbReference type="ARBA" id="ARBA00001933"/>
    </source>
</evidence>
<dbReference type="InterPro" id="IPR004632">
    <property type="entry name" value="4NH2But_aminotransferase_bac"/>
</dbReference>
<comment type="caution">
    <text evidence="17">The sequence shown here is derived from an EMBL/GenBank/DDBJ whole genome shotgun (WGS) entry which is preliminary data.</text>
</comment>
<evidence type="ECO:0000256" key="10">
    <source>
        <dbReference type="ARBA" id="ARBA00029760"/>
    </source>
</evidence>
<keyword evidence="18" id="KW-1185">Reference proteome</keyword>
<dbReference type="NCBIfam" id="TIGR00700">
    <property type="entry name" value="GABAtrnsam"/>
    <property type="match status" value="1"/>
</dbReference>
<dbReference type="GO" id="GO:0042802">
    <property type="term" value="F:identical protein binding"/>
    <property type="evidence" value="ECO:0007669"/>
    <property type="project" value="TreeGrafter"/>
</dbReference>
<dbReference type="EC" id="2.6.1.22" evidence="5"/>
<evidence type="ECO:0000256" key="3">
    <source>
        <dbReference type="ARBA" id="ARBA00005176"/>
    </source>
</evidence>
<dbReference type="PANTHER" id="PTHR11986">
    <property type="entry name" value="AMINOTRANSFERASE CLASS III"/>
    <property type="match status" value="1"/>
</dbReference>
<evidence type="ECO:0000313" key="17">
    <source>
        <dbReference type="EMBL" id="MBB4070877.1"/>
    </source>
</evidence>
<dbReference type="InterPro" id="IPR015424">
    <property type="entry name" value="PyrdxlP-dep_Trfase"/>
</dbReference>
<organism evidence="17 18">
    <name type="scientific">Canibacter oris</name>
    <dbReference type="NCBI Taxonomy" id="1365628"/>
    <lineage>
        <taxon>Bacteria</taxon>
        <taxon>Bacillati</taxon>
        <taxon>Actinomycetota</taxon>
        <taxon>Actinomycetes</taxon>
        <taxon>Micrococcales</taxon>
        <taxon>Microbacteriaceae</taxon>
        <taxon>Canibacter</taxon>
    </lineage>
</organism>
<dbReference type="GO" id="GO:0030170">
    <property type="term" value="F:pyridoxal phosphate binding"/>
    <property type="evidence" value="ECO:0007669"/>
    <property type="project" value="InterPro"/>
</dbReference>
<dbReference type="GO" id="GO:0047298">
    <property type="term" value="F:(S)-3-amino-2-methylpropionate transaminase activity"/>
    <property type="evidence" value="ECO:0007669"/>
    <property type="project" value="UniProtKB-EC"/>
</dbReference>
<name>A0A840DLL4_9MICO</name>
<dbReference type="EC" id="2.6.1.19" evidence="6"/>
<dbReference type="SUPFAM" id="SSF53383">
    <property type="entry name" value="PLP-dependent transferases"/>
    <property type="match status" value="1"/>
</dbReference>
<dbReference type="Gene3D" id="3.90.1150.10">
    <property type="entry name" value="Aspartate Aminotransferase, domain 1"/>
    <property type="match status" value="1"/>
</dbReference>
<dbReference type="InterPro" id="IPR049704">
    <property type="entry name" value="Aminotrans_3_PPA_site"/>
</dbReference>